<dbReference type="InterPro" id="IPR001763">
    <property type="entry name" value="Rhodanese-like_dom"/>
</dbReference>
<feature type="signal peptide" evidence="1">
    <location>
        <begin position="1"/>
        <end position="22"/>
    </location>
</feature>
<dbReference type="PANTHER" id="PTHR44086">
    <property type="entry name" value="THIOSULFATE SULFURTRANSFERASE RDL2, MITOCHONDRIAL-RELATED"/>
    <property type="match status" value="1"/>
</dbReference>
<name>A0ABT7QWZ0_9BACT</name>
<dbReference type="SMART" id="SM00450">
    <property type="entry name" value="RHOD"/>
    <property type="match status" value="1"/>
</dbReference>
<keyword evidence="1" id="KW-0732">Signal</keyword>
<keyword evidence="5" id="KW-1185">Reference proteome</keyword>
<evidence type="ECO:0000259" key="2">
    <source>
        <dbReference type="PROSITE" id="PS50206"/>
    </source>
</evidence>
<sequence length="160" mass="17721">MKNTLVKLLLAWALIASSSLMAEPLSKMDLINQAKKEVGEVTPKKLKTMLDNGDDVIVLDVRETEQYAEGSIPFTDFDKENFLSVTRGNLEWEINTIIPDKDAYIVTYCRRGGRGALAAQVLRKMGYKNATTLQGGLKGWIKAGYPVKTGLGNVVLEKEK</sequence>
<dbReference type="InterPro" id="IPR036873">
    <property type="entry name" value="Rhodanese-like_dom_sf"/>
</dbReference>
<dbReference type="InterPro" id="IPR007094">
    <property type="entry name" value="RNA-dir_pol_PSvirus"/>
</dbReference>
<dbReference type="Gene3D" id="3.40.250.10">
    <property type="entry name" value="Rhodanese-like domain"/>
    <property type="match status" value="1"/>
</dbReference>
<dbReference type="PROSITE" id="PS50206">
    <property type="entry name" value="RHODANESE_3"/>
    <property type="match status" value="1"/>
</dbReference>
<evidence type="ECO:0000313" key="4">
    <source>
        <dbReference type="EMBL" id="MDM5270846.1"/>
    </source>
</evidence>
<proteinExistence type="predicted"/>
<feature type="chain" id="PRO_5047217307" evidence="1">
    <location>
        <begin position="23"/>
        <end position="160"/>
    </location>
</feature>
<reference evidence="4" key="1">
    <citation type="submission" date="2023-01" db="EMBL/GenBank/DDBJ databases">
        <title>Sulfurovum sp. zt1-1 genome assembly.</title>
        <authorList>
            <person name="Wang J."/>
        </authorList>
    </citation>
    <scope>NUCLEOTIDE SEQUENCE</scope>
    <source>
        <strain evidence="4">Zt1-1</strain>
    </source>
</reference>
<dbReference type="Proteomes" id="UP001169069">
    <property type="component" value="Unassembled WGS sequence"/>
</dbReference>
<evidence type="ECO:0000259" key="3">
    <source>
        <dbReference type="PROSITE" id="PS50507"/>
    </source>
</evidence>
<dbReference type="CDD" id="cd00158">
    <property type="entry name" value="RHOD"/>
    <property type="match status" value="1"/>
</dbReference>
<evidence type="ECO:0000256" key="1">
    <source>
        <dbReference type="SAM" id="SignalP"/>
    </source>
</evidence>
<gene>
    <name evidence="4" type="ORF">PGH07_01490</name>
</gene>
<dbReference type="PANTHER" id="PTHR44086:SF13">
    <property type="entry name" value="THIOSULFATE SULFURTRANSFERASE PSPE"/>
    <property type="match status" value="1"/>
</dbReference>
<organism evidence="4 5">
    <name type="scientific">Sulfurovum zhangzhouensis</name>
    <dbReference type="NCBI Taxonomy" id="3019067"/>
    <lineage>
        <taxon>Bacteria</taxon>
        <taxon>Pseudomonadati</taxon>
        <taxon>Campylobacterota</taxon>
        <taxon>Epsilonproteobacteria</taxon>
        <taxon>Campylobacterales</taxon>
        <taxon>Sulfurovaceae</taxon>
        <taxon>Sulfurovum</taxon>
    </lineage>
</organism>
<dbReference type="SUPFAM" id="SSF52821">
    <property type="entry name" value="Rhodanese/Cell cycle control phosphatase"/>
    <property type="match status" value="1"/>
</dbReference>
<feature type="domain" description="Rhodanese" evidence="2">
    <location>
        <begin position="52"/>
        <end position="149"/>
    </location>
</feature>
<dbReference type="EMBL" id="JAQIBD010000001">
    <property type="protein sequence ID" value="MDM5270846.1"/>
    <property type="molecule type" value="Genomic_DNA"/>
</dbReference>
<comment type="caution">
    <text evidence="4">The sequence shown here is derived from an EMBL/GenBank/DDBJ whole genome shotgun (WGS) entry which is preliminary data.</text>
</comment>
<evidence type="ECO:0000313" key="5">
    <source>
        <dbReference type="Proteomes" id="UP001169069"/>
    </source>
</evidence>
<accession>A0ABT7QWZ0</accession>
<dbReference type="RefSeq" id="WP_289412122.1">
    <property type="nucleotide sequence ID" value="NZ_JAQIBD010000001.1"/>
</dbReference>
<dbReference type="PROSITE" id="PS50507">
    <property type="entry name" value="RDRP_SSRNA_POS"/>
    <property type="match status" value="1"/>
</dbReference>
<dbReference type="Pfam" id="PF00581">
    <property type="entry name" value="Rhodanese"/>
    <property type="match status" value="1"/>
</dbReference>
<protein>
    <submittedName>
        <fullName evidence="4">Rhodanese-like domain-containing protein</fullName>
    </submittedName>
</protein>
<feature type="domain" description="RdRp catalytic" evidence="3">
    <location>
        <begin position="1"/>
        <end position="68"/>
    </location>
</feature>